<keyword evidence="5" id="KW-1185">Reference proteome</keyword>
<dbReference type="SUPFAM" id="SSF50129">
    <property type="entry name" value="GroES-like"/>
    <property type="match status" value="1"/>
</dbReference>
<dbReference type="GO" id="GO:0070402">
    <property type="term" value="F:NADPH binding"/>
    <property type="evidence" value="ECO:0007669"/>
    <property type="project" value="TreeGrafter"/>
</dbReference>
<dbReference type="Pfam" id="PF08240">
    <property type="entry name" value="ADH_N"/>
    <property type="match status" value="1"/>
</dbReference>
<dbReference type="InterPro" id="IPR011032">
    <property type="entry name" value="GroES-like_sf"/>
</dbReference>
<keyword evidence="1" id="KW-0521">NADP</keyword>
<sequence>MSEKMQALVVTRPGGPEVLQVREVDRPRLRDELDVLIKVKAAGINPADWQNRKNGAVYDGEGSSQKDPTILGIDGVGVVVEAGRDVVNVRVGDEVWYVDGGYAGNPGSYAEYKVVRADYVTAKPKKLDFVEAAALPVVALTAWEAVFEKAKVTRGDHVLVHGGAGGLGHIAIQYLTSLGARIATTVSNEAKAAFVRELGADIAINYRKESVEEALHAWRGEPGANVVFDFVGHGNFAASFAHTAPYGRLINTVVSDWPVEGNGPAEWKNLDISFVNIGLPQISRHHAHRLRQTAALSQIAELVDRGSLRARIDRVVSFTGVGEAQRALEAGETLGRPVLLISGE</sequence>
<dbReference type="InterPro" id="IPR020843">
    <property type="entry name" value="ER"/>
</dbReference>
<dbReference type="InterPro" id="IPR036291">
    <property type="entry name" value="NAD(P)-bd_dom_sf"/>
</dbReference>
<dbReference type="SUPFAM" id="SSF51735">
    <property type="entry name" value="NAD(P)-binding Rossmann-fold domains"/>
    <property type="match status" value="1"/>
</dbReference>
<dbReference type="Proteomes" id="UP000520198">
    <property type="component" value="Unassembled WGS sequence"/>
</dbReference>
<gene>
    <name evidence="4" type="ORF">HT585_23680</name>
</gene>
<dbReference type="Pfam" id="PF00107">
    <property type="entry name" value="ADH_zinc_N"/>
    <property type="match status" value="1"/>
</dbReference>
<dbReference type="PANTHER" id="PTHR48106:SF18">
    <property type="entry name" value="QUINONE OXIDOREDUCTASE PIG3"/>
    <property type="match status" value="1"/>
</dbReference>
<protein>
    <submittedName>
        <fullName evidence="4">Zinc-binding dehydrogenase</fullName>
    </submittedName>
</protein>
<dbReference type="SMART" id="SM00829">
    <property type="entry name" value="PKS_ER"/>
    <property type="match status" value="1"/>
</dbReference>
<dbReference type="RefSeq" id="WP_176355257.1">
    <property type="nucleotide sequence ID" value="NZ_JABWDU010000007.1"/>
</dbReference>
<proteinExistence type="predicted"/>
<comment type="caution">
    <text evidence="4">The sequence shown here is derived from an EMBL/GenBank/DDBJ whole genome shotgun (WGS) entry which is preliminary data.</text>
</comment>
<organism evidence="4 5">
    <name type="scientific">Ensifer oleiphilus</name>
    <dbReference type="NCBI Taxonomy" id="2742698"/>
    <lineage>
        <taxon>Bacteria</taxon>
        <taxon>Pseudomonadati</taxon>
        <taxon>Pseudomonadota</taxon>
        <taxon>Alphaproteobacteria</taxon>
        <taxon>Hyphomicrobiales</taxon>
        <taxon>Rhizobiaceae</taxon>
        <taxon>Sinorhizobium/Ensifer group</taxon>
        <taxon>Ensifer</taxon>
    </lineage>
</organism>
<dbReference type="InterPro" id="IPR013154">
    <property type="entry name" value="ADH-like_N"/>
</dbReference>
<accession>A0A7Y6QA75</accession>
<evidence type="ECO:0000256" key="1">
    <source>
        <dbReference type="ARBA" id="ARBA00022857"/>
    </source>
</evidence>
<evidence type="ECO:0000259" key="3">
    <source>
        <dbReference type="SMART" id="SM00829"/>
    </source>
</evidence>
<dbReference type="PANTHER" id="PTHR48106">
    <property type="entry name" value="QUINONE OXIDOREDUCTASE PIG3-RELATED"/>
    <property type="match status" value="1"/>
</dbReference>
<dbReference type="EMBL" id="JABWDU010000007">
    <property type="protein sequence ID" value="NVD41874.1"/>
    <property type="molecule type" value="Genomic_DNA"/>
</dbReference>
<name>A0A7Y6QA75_9HYPH</name>
<dbReference type="InterPro" id="IPR013149">
    <property type="entry name" value="ADH-like_C"/>
</dbReference>
<dbReference type="GO" id="GO:0016651">
    <property type="term" value="F:oxidoreductase activity, acting on NAD(P)H"/>
    <property type="evidence" value="ECO:0007669"/>
    <property type="project" value="TreeGrafter"/>
</dbReference>
<evidence type="ECO:0000313" key="5">
    <source>
        <dbReference type="Proteomes" id="UP000520198"/>
    </source>
</evidence>
<keyword evidence="2" id="KW-0560">Oxidoreductase</keyword>
<feature type="domain" description="Enoyl reductase (ER)" evidence="3">
    <location>
        <begin position="14"/>
        <end position="339"/>
    </location>
</feature>
<dbReference type="Gene3D" id="3.40.50.720">
    <property type="entry name" value="NAD(P)-binding Rossmann-like Domain"/>
    <property type="match status" value="1"/>
</dbReference>
<evidence type="ECO:0000256" key="2">
    <source>
        <dbReference type="ARBA" id="ARBA00023002"/>
    </source>
</evidence>
<reference evidence="4 5" key="1">
    <citation type="submission" date="2020-06" db="EMBL/GenBank/DDBJ databases">
        <authorList>
            <person name="Grouzdev D.S."/>
        </authorList>
    </citation>
    <scope>NUCLEOTIDE SEQUENCE [LARGE SCALE GENOMIC DNA]</scope>
    <source>
        <strain evidence="4 5">HO-A22</strain>
    </source>
</reference>
<evidence type="ECO:0000313" key="4">
    <source>
        <dbReference type="EMBL" id="NVD41874.1"/>
    </source>
</evidence>
<dbReference type="AlphaFoldDB" id="A0A7Y6QA75"/>
<dbReference type="Gene3D" id="3.90.180.10">
    <property type="entry name" value="Medium-chain alcohol dehydrogenases, catalytic domain"/>
    <property type="match status" value="1"/>
</dbReference>